<comment type="caution">
    <text evidence="1">The sequence shown here is derived from an EMBL/GenBank/DDBJ whole genome shotgun (WGS) entry which is preliminary data.</text>
</comment>
<dbReference type="AlphaFoldDB" id="A0A538TUD2"/>
<evidence type="ECO:0000313" key="2">
    <source>
        <dbReference type="Proteomes" id="UP000317691"/>
    </source>
</evidence>
<organism evidence="1 2">
    <name type="scientific">Eiseniibacteriota bacterium</name>
    <dbReference type="NCBI Taxonomy" id="2212470"/>
    <lineage>
        <taxon>Bacteria</taxon>
        <taxon>Candidatus Eiseniibacteriota</taxon>
    </lineage>
</organism>
<gene>
    <name evidence="1" type="ORF">E6K79_00390</name>
</gene>
<accession>A0A538TUD2</accession>
<name>A0A538TUD2_UNCEI</name>
<dbReference type="SUPFAM" id="SSF52096">
    <property type="entry name" value="ClpP/crotonase"/>
    <property type="match status" value="1"/>
</dbReference>
<evidence type="ECO:0000313" key="1">
    <source>
        <dbReference type="EMBL" id="TMQ67236.1"/>
    </source>
</evidence>
<sequence>MVITGRWTWSAAQMLINELENLADVVFAGEPSASRGNVYGDSKKIVLPNSHLTVRVSSLYWQQSDPRDTREFIPVTVSAPLTFADYVAGRDPALEAAERVGEEKK</sequence>
<protein>
    <recommendedName>
        <fullName evidence="3">Tail specific protease domain-containing protein</fullName>
    </recommendedName>
</protein>
<proteinExistence type="predicted"/>
<dbReference type="InterPro" id="IPR029045">
    <property type="entry name" value="ClpP/crotonase-like_dom_sf"/>
</dbReference>
<dbReference type="EMBL" id="VBOZ01000002">
    <property type="protein sequence ID" value="TMQ67236.1"/>
    <property type="molecule type" value="Genomic_DNA"/>
</dbReference>
<evidence type="ECO:0008006" key="3">
    <source>
        <dbReference type="Google" id="ProtNLM"/>
    </source>
</evidence>
<dbReference type="Gene3D" id="3.90.226.10">
    <property type="entry name" value="2-enoyl-CoA Hydratase, Chain A, domain 1"/>
    <property type="match status" value="1"/>
</dbReference>
<dbReference type="Proteomes" id="UP000317691">
    <property type="component" value="Unassembled WGS sequence"/>
</dbReference>
<reference evidence="1 2" key="1">
    <citation type="journal article" date="2019" name="Nat. Microbiol.">
        <title>Mediterranean grassland soil C-N compound turnover is dependent on rainfall and depth, and is mediated by genomically divergent microorganisms.</title>
        <authorList>
            <person name="Diamond S."/>
            <person name="Andeer P.F."/>
            <person name="Li Z."/>
            <person name="Crits-Christoph A."/>
            <person name="Burstein D."/>
            <person name="Anantharaman K."/>
            <person name="Lane K.R."/>
            <person name="Thomas B.C."/>
            <person name="Pan C."/>
            <person name="Northen T.R."/>
            <person name="Banfield J.F."/>
        </authorList>
    </citation>
    <scope>NUCLEOTIDE SEQUENCE [LARGE SCALE GENOMIC DNA]</scope>
    <source>
        <strain evidence="1">WS_9</strain>
    </source>
</reference>